<dbReference type="InterPro" id="IPR036868">
    <property type="entry name" value="TusA-like_sf"/>
</dbReference>
<dbReference type="PANTHER" id="PTHR33279:SF6">
    <property type="entry name" value="SULFUR CARRIER PROTEIN YEDF-RELATED"/>
    <property type="match status" value="1"/>
</dbReference>
<evidence type="ECO:0000256" key="1">
    <source>
        <dbReference type="ARBA" id="ARBA00008984"/>
    </source>
</evidence>
<dbReference type="NCBIfam" id="TIGR03527">
    <property type="entry name" value="selenium_YedF"/>
    <property type="match status" value="1"/>
</dbReference>
<dbReference type="SUPFAM" id="SSF64307">
    <property type="entry name" value="SirA-like"/>
    <property type="match status" value="1"/>
</dbReference>
<dbReference type="OrthoDB" id="9801500at2"/>
<gene>
    <name evidence="3" type="ORF">TH606_06355</name>
</gene>
<dbReference type="AlphaFoldDB" id="A0A177E6V0"/>
<dbReference type="RefSeq" id="WP_068542105.1">
    <property type="nucleotide sequence ID" value="NZ_LSFI01000027.1"/>
</dbReference>
<dbReference type="Gene3D" id="3.30.110.40">
    <property type="entry name" value="TusA-like domain"/>
    <property type="match status" value="1"/>
</dbReference>
<dbReference type="PROSITE" id="PS01148">
    <property type="entry name" value="UPF0033"/>
    <property type="match status" value="1"/>
</dbReference>
<dbReference type="InterPro" id="IPR001455">
    <property type="entry name" value="TusA-like"/>
</dbReference>
<comment type="similarity">
    <text evidence="1">Belongs to the sulfur carrier protein TusA family.</text>
</comment>
<evidence type="ECO:0000313" key="4">
    <source>
        <dbReference type="Proteomes" id="UP000076964"/>
    </source>
</evidence>
<dbReference type="Pfam" id="PF02635">
    <property type="entry name" value="DsrE"/>
    <property type="match status" value="1"/>
</dbReference>
<sequence length="196" mass="21697">MKQIDCRGLPCPQPVIKTKNILDEIEEGEDVLVLVDNEAAVKNVSRFAEAQGHSVKVSEKEGFWELIVTKGSSTTSQTPAISCETQENICVVLASKTMGQGDETLGKILLRSFVKTLKEVNPKPNTIVFYNEGVFLTLEDSELLTDLKELEKSDIEILVCGTCLDYYQVKDKLAVGKISNMFDILQKLVSSKVIKP</sequence>
<protein>
    <recommendedName>
        <fullName evidence="2">UPF0033 domain-containing protein</fullName>
    </recommendedName>
</protein>
<dbReference type="InterPro" id="IPR019870">
    <property type="entry name" value="Se_metab_YedF"/>
</dbReference>
<organism evidence="3 4">
    <name type="scientific">Thermodesulfatator autotrophicus</name>
    <dbReference type="NCBI Taxonomy" id="1795632"/>
    <lineage>
        <taxon>Bacteria</taxon>
        <taxon>Pseudomonadati</taxon>
        <taxon>Thermodesulfobacteriota</taxon>
        <taxon>Thermodesulfobacteria</taxon>
        <taxon>Thermodesulfobacteriales</taxon>
        <taxon>Thermodesulfatatoraceae</taxon>
        <taxon>Thermodesulfatator</taxon>
    </lineage>
</organism>
<dbReference type="InterPro" id="IPR027396">
    <property type="entry name" value="DsrEFH-like"/>
</dbReference>
<reference evidence="3 4" key="1">
    <citation type="submission" date="2016-02" db="EMBL/GenBank/DDBJ databases">
        <title>Draft genome sequence of Thermodesulfatator sp. S606.</title>
        <authorList>
            <person name="Lai Q."/>
            <person name="Cao J."/>
            <person name="Dupont S."/>
            <person name="Shao Z."/>
            <person name="Jebbar M."/>
            <person name="Alain K."/>
        </authorList>
    </citation>
    <scope>NUCLEOTIDE SEQUENCE [LARGE SCALE GENOMIC DNA]</scope>
    <source>
        <strain evidence="3 4">S606</strain>
    </source>
</reference>
<dbReference type="STRING" id="1795632.TH606_06355"/>
<evidence type="ECO:0000313" key="3">
    <source>
        <dbReference type="EMBL" id="OAG27508.1"/>
    </source>
</evidence>
<keyword evidence="4" id="KW-1185">Reference proteome</keyword>
<feature type="domain" description="UPF0033" evidence="2">
    <location>
        <begin position="4"/>
        <end position="28"/>
    </location>
</feature>
<accession>A0A177E6V0</accession>
<dbReference type="CDD" id="cd03421">
    <property type="entry name" value="SirA_like_N"/>
    <property type="match status" value="1"/>
</dbReference>
<dbReference type="EMBL" id="LSFI01000027">
    <property type="protein sequence ID" value="OAG27508.1"/>
    <property type="molecule type" value="Genomic_DNA"/>
</dbReference>
<proteinExistence type="inferred from homology"/>
<dbReference type="SUPFAM" id="SSF75169">
    <property type="entry name" value="DsrEFH-like"/>
    <property type="match status" value="1"/>
</dbReference>
<dbReference type="InterPro" id="IPR003787">
    <property type="entry name" value="Sulphur_relay_DsrE/F-like"/>
</dbReference>
<evidence type="ECO:0000259" key="2">
    <source>
        <dbReference type="PROSITE" id="PS01148"/>
    </source>
</evidence>
<name>A0A177E6V0_9BACT</name>
<dbReference type="PANTHER" id="PTHR33279">
    <property type="entry name" value="SULFUR CARRIER PROTEIN YEDF-RELATED"/>
    <property type="match status" value="1"/>
</dbReference>
<comment type="caution">
    <text evidence="3">The sequence shown here is derived from an EMBL/GenBank/DDBJ whole genome shotgun (WGS) entry which is preliminary data.</text>
</comment>
<dbReference type="Proteomes" id="UP000076964">
    <property type="component" value="Unassembled WGS sequence"/>
</dbReference>
<dbReference type="Pfam" id="PF01206">
    <property type="entry name" value="TusA"/>
    <property type="match status" value="1"/>
</dbReference>